<organism evidence="2 3">
    <name type="scientific">Amycolatopsis camponoti</name>
    <dbReference type="NCBI Taxonomy" id="2606593"/>
    <lineage>
        <taxon>Bacteria</taxon>
        <taxon>Bacillati</taxon>
        <taxon>Actinomycetota</taxon>
        <taxon>Actinomycetes</taxon>
        <taxon>Pseudonocardiales</taxon>
        <taxon>Pseudonocardiaceae</taxon>
        <taxon>Amycolatopsis</taxon>
    </lineage>
</organism>
<reference evidence="2 3" key="1">
    <citation type="submission" date="2019-09" db="EMBL/GenBank/DDBJ databases">
        <authorList>
            <person name="Leyn A S."/>
        </authorList>
    </citation>
    <scope>NUCLEOTIDE SEQUENCE [LARGE SCALE GENOMIC DNA]</scope>
    <source>
        <strain evidence="2">AA231_1</strain>
    </source>
</reference>
<keyword evidence="3" id="KW-1185">Reference proteome</keyword>
<accession>A0A6I8LFA9</accession>
<protein>
    <submittedName>
        <fullName evidence="2">Uncharacterized protein</fullName>
    </submittedName>
</protein>
<evidence type="ECO:0000256" key="1">
    <source>
        <dbReference type="SAM" id="MobiDB-lite"/>
    </source>
</evidence>
<name>A0A6I8LFA9_9PSEU</name>
<dbReference type="Proteomes" id="UP000399805">
    <property type="component" value="Unassembled WGS sequence"/>
</dbReference>
<proteinExistence type="predicted"/>
<sequence length="54" mass="5753">MRHGAPPPVVVLRRIEAQGKRGDTSGCTAVRVDFLPRPDPSDGLSALRSRTPGT</sequence>
<dbReference type="AlphaFoldDB" id="A0A6I8LFA9"/>
<evidence type="ECO:0000313" key="2">
    <source>
        <dbReference type="EMBL" id="VVJ15012.1"/>
    </source>
</evidence>
<dbReference type="EMBL" id="CABVGP010000001">
    <property type="protein sequence ID" value="VVJ15012.1"/>
    <property type="molecule type" value="Genomic_DNA"/>
</dbReference>
<gene>
    <name evidence="2" type="ORF">AA23TX_00039</name>
</gene>
<evidence type="ECO:0000313" key="3">
    <source>
        <dbReference type="Proteomes" id="UP000399805"/>
    </source>
</evidence>
<feature type="region of interest" description="Disordered" evidence="1">
    <location>
        <begin position="31"/>
        <end position="54"/>
    </location>
</feature>